<accession>A0AAV4Y921</accession>
<gene>
    <name evidence="2" type="ORF">CEXT_478971</name>
</gene>
<name>A0AAV4Y921_CAEEX</name>
<keyword evidence="3" id="KW-1185">Reference proteome</keyword>
<feature type="region of interest" description="Disordered" evidence="1">
    <location>
        <begin position="92"/>
        <end position="118"/>
    </location>
</feature>
<sequence length="118" mass="13357">MKGPSALKCLTDDISVELFVFEPIPPCLSAMTVEPRFMSYGAPSPTVARGQIWKSMSAHISREDIRCLNIDHAEYDRHNPRDYSQELPASLHSSLDGHQMNPSQWHTDTTEDDVQCRI</sequence>
<dbReference type="AlphaFoldDB" id="A0AAV4Y921"/>
<organism evidence="2 3">
    <name type="scientific">Caerostris extrusa</name>
    <name type="common">Bark spider</name>
    <name type="synonym">Caerostris bankana</name>
    <dbReference type="NCBI Taxonomy" id="172846"/>
    <lineage>
        <taxon>Eukaryota</taxon>
        <taxon>Metazoa</taxon>
        <taxon>Ecdysozoa</taxon>
        <taxon>Arthropoda</taxon>
        <taxon>Chelicerata</taxon>
        <taxon>Arachnida</taxon>
        <taxon>Araneae</taxon>
        <taxon>Araneomorphae</taxon>
        <taxon>Entelegynae</taxon>
        <taxon>Araneoidea</taxon>
        <taxon>Araneidae</taxon>
        <taxon>Caerostris</taxon>
    </lineage>
</organism>
<dbReference type="Proteomes" id="UP001054945">
    <property type="component" value="Unassembled WGS sequence"/>
</dbReference>
<comment type="caution">
    <text evidence="2">The sequence shown here is derived from an EMBL/GenBank/DDBJ whole genome shotgun (WGS) entry which is preliminary data.</text>
</comment>
<evidence type="ECO:0000313" key="2">
    <source>
        <dbReference type="EMBL" id="GIZ02921.1"/>
    </source>
</evidence>
<evidence type="ECO:0000256" key="1">
    <source>
        <dbReference type="SAM" id="MobiDB-lite"/>
    </source>
</evidence>
<protein>
    <submittedName>
        <fullName evidence="2">Uncharacterized protein</fullName>
    </submittedName>
</protein>
<proteinExistence type="predicted"/>
<evidence type="ECO:0000313" key="3">
    <source>
        <dbReference type="Proteomes" id="UP001054945"/>
    </source>
</evidence>
<reference evidence="2 3" key="1">
    <citation type="submission" date="2021-06" db="EMBL/GenBank/DDBJ databases">
        <title>Caerostris extrusa draft genome.</title>
        <authorList>
            <person name="Kono N."/>
            <person name="Arakawa K."/>
        </authorList>
    </citation>
    <scope>NUCLEOTIDE SEQUENCE [LARGE SCALE GENOMIC DNA]</scope>
</reference>
<dbReference type="EMBL" id="BPLR01001523">
    <property type="protein sequence ID" value="GIZ02921.1"/>
    <property type="molecule type" value="Genomic_DNA"/>
</dbReference>